<dbReference type="OrthoDB" id="2682232at2759"/>
<keyword evidence="4" id="KW-1185">Reference proteome</keyword>
<dbReference type="HOGENOM" id="CLU_2185689_0_0_1"/>
<name>A0A0D0A5L5_9AGAM</name>
<feature type="transmembrane region" description="Helical" evidence="2">
    <location>
        <begin position="7"/>
        <end position="31"/>
    </location>
</feature>
<reference evidence="4" key="2">
    <citation type="submission" date="2015-01" db="EMBL/GenBank/DDBJ databases">
        <title>Evolutionary Origins and Diversification of the Mycorrhizal Mutualists.</title>
        <authorList>
            <consortium name="DOE Joint Genome Institute"/>
            <consortium name="Mycorrhizal Genomics Consortium"/>
            <person name="Kohler A."/>
            <person name="Kuo A."/>
            <person name="Nagy L.G."/>
            <person name="Floudas D."/>
            <person name="Copeland A."/>
            <person name="Barry K.W."/>
            <person name="Cichocki N."/>
            <person name="Veneault-Fourrey C."/>
            <person name="LaButti K."/>
            <person name="Lindquist E.A."/>
            <person name="Lipzen A."/>
            <person name="Lundell T."/>
            <person name="Morin E."/>
            <person name="Murat C."/>
            <person name="Riley R."/>
            <person name="Ohm R."/>
            <person name="Sun H."/>
            <person name="Tunlid A."/>
            <person name="Henrissat B."/>
            <person name="Grigoriev I.V."/>
            <person name="Hibbett D.S."/>
            <person name="Martin F."/>
        </authorList>
    </citation>
    <scope>NUCLEOTIDE SEQUENCE [LARGE SCALE GENOMIC DNA]</scope>
    <source>
        <strain evidence="4">UH-Slu-Lm8-n1</strain>
    </source>
</reference>
<reference evidence="3 4" key="1">
    <citation type="submission" date="2014-04" db="EMBL/GenBank/DDBJ databases">
        <authorList>
            <consortium name="DOE Joint Genome Institute"/>
            <person name="Kuo A."/>
            <person name="Ruytinx J."/>
            <person name="Rineau F."/>
            <person name="Colpaert J."/>
            <person name="Kohler A."/>
            <person name="Nagy L.G."/>
            <person name="Floudas D."/>
            <person name="Copeland A."/>
            <person name="Barry K.W."/>
            <person name="Cichocki N."/>
            <person name="Veneault-Fourrey C."/>
            <person name="LaButti K."/>
            <person name="Lindquist E.A."/>
            <person name="Lipzen A."/>
            <person name="Lundell T."/>
            <person name="Morin E."/>
            <person name="Murat C."/>
            <person name="Sun H."/>
            <person name="Tunlid A."/>
            <person name="Henrissat B."/>
            <person name="Grigoriev I.V."/>
            <person name="Hibbett D.S."/>
            <person name="Martin F."/>
            <person name="Nordberg H.P."/>
            <person name="Cantor M.N."/>
            <person name="Hua S.X."/>
        </authorList>
    </citation>
    <scope>NUCLEOTIDE SEQUENCE [LARGE SCALE GENOMIC DNA]</scope>
    <source>
        <strain evidence="3 4">UH-Slu-Lm8-n1</strain>
    </source>
</reference>
<keyword evidence="2" id="KW-1133">Transmembrane helix</keyword>
<gene>
    <name evidence="3" type="ORF">CY34DRAFT_801612</name>
</gene>
<dbReference type="AlphaFoldDB" id="A0A0D0A5L5"/>
<accession>A0A0D0A5L5</accession>
<keyword evidence="2" id="KW-0812">Transmembrane</keyword>
<feature type="compositionally biased region" description="Polar residues" evidence="1">
    <location>
        <begin position="72"/>
        <end position="89"/>
    </location>
</feature>
<evidence type="ECO:0000313" key="4">
    <source>
        <dbReference type="Proteomes" id="UP000054485"/>
    </source>
</evidence>
<protein>
    <submittedName>
        <fullName evidence="3">Uncharacterized protein</fullName>
    </submittedName>
</protein>
<sequence length="109" mass="11975">MQAVNPVVAAIAHLLRAAAIVCMGVIFLHLARSEPKIKYYAFYAGAHSIVTGAFGLLRTRSVYRKALMKMNEATQPQSSVESAHETTGTEGIWEDEKLERISENADLLV</sequence>
<evidence type="ECO:0000313" key="3">
    <source>
        <dbReference type="EMBL" id="KIK45410.1"/>
    </source>
</evidence>
<dbReference type="EMBL" id="KN835173">
    <property type="protein sequence ID" value="KIK45410.1"/>
    <property type="molecule type" value="Genomic_DNA"/>
</dbReference>
<evidence type="ECO:0000256" key="1">
    <source>
        <dbReference type="SAM" id="MobiDB-lite"/>
    </source>
</evidence>
<organism evidence="3 4">
    <name type="scientific">Suillus luteus UH-Slu-Lm8-n1</name>
    <dbReference type="NCBI Taxonomy" id="930992"/>
    <lineage>
        <taxon>Eukaryota</taxon>
        <taxon>Fungi</taxon>
        <taxon>Dikarya</taxon>
        <taxon>Basidiomycota</taxon>
        <taxon>Agaricomycotina</taxon>
        <taxon>Agaricomycetes</taxon>
        <taxon>Agaricomycetidae</taxon>
        <taxon>Boletales</taxon>
        <taxon>Suillineae</taxon>
        <taxon>Suillaceae</taxon>
        <taxon>Suillus</taxon>
    </lineage>
</organism>
<keyword evidence="2" id="KW-0472">Membrane</keyword>
<feature type="transmembrane region" description="Helical" evidence="2">
    <location>
        <begin position="37"/>
        <end position="57"/>
    </location>
</feature>
<proteinExistence type="predicted"/>
<feature type="region of interest" description="Disordered" evidence="1">
    <location>
        <begin position="72"/>
        <end position="95"/>
    </location>
</feature>
<dbReference type="InParanoid" id="A0A0D0A5L5"/>
<dbReference type="Proteomes" id="UP000054485">
    <property type="component" value="Unassembled WGS sequence"/>
</dbReference>
<evidence type="ECO:0000256" key="2">
    <source>
        <dbReference type="SAM" id="Phobius"/>
    </source>
</evidence>